<dbReference type="InterPro" id="IPR029787">
    <property type="entry name" value="Nucleotide_cyclase"/>
</dbReference>
<dbReference type="SMART" id="SM00044">
    <property type="entry name" value="CYCc"/>
    <property type="match status" value="1"/>
</dbReference>
<feature type="domain" description="Guanylate cyclase" evidence="9">
    <location>
        <begin position="758"/>
        <end position="899"/>
    </location>
</feature>
<dbReference type="PANTHER" id="PTHR11920">
    <property type="entry name" value="GUANYLYL CYCLASE"/>
    <property type="match status" value="1"/>
</dbReference>
<dbReference type="PANTHER" id="PTHR11920:SF335">
    <property type="entry name" value="GUANYLATE CYCLASE"/>
    <property type="match status" value="1"/>
</dbReference>
<feature type="region of interest" description="Disordered" evidence="8">
    <location>
        <begin position="618"/>
        <end position="664"/>
    </location>
</feature>
<comment type="subcellular location">
    <subcellularLocation>
        <location evidence="1">Membrane</location>
    </subcellularLocation>
</comment>
<dbReference type="InterPro" id="IPR018297">
    <property type="entry name" value="A/G_cyclase_CS"/>
</dbReference>
<evidence type="ECO:0000313" key="11">
    <source>
        <dbReference type="Proteomes" id="UP001165090"/>
    </source>
</evidence>
<evidence type="ECO:0000256" key="7">
    <source>
        <dbReference type="RuleBase" id="RU000405"/>
    </source>
</evidence>
<dbReference type="Pfam" id="PF00211">
    <property type="entry name" value="Guanylate_cyc"/>
    <property type="match status" value="1"/>
</dbReference>
<evidence type="ECO:0000256" key="1">
    <source>
        <dbReference type="ARBA" id="ARBA00004370"/>
    </source>
</evidence>
<keyword evidence="2" id="KW-0812">Transmembrane</keyword>
<dbReference type="InterPro" id="IPR001054">
    <property type="entry name" value="A/G_cyclase"/>
</dbReference>
<keyword evidence="11" id="KW-1185">Reference proteome</keyword>
<accession>A0ABQ5S841</accession>
<dbReference type="SUPFAM" id="SSF55073">
    <property type="entry name" value="Nucleotide cyclase"/>
    <property type="match status" value="1"/>
</dbReference>
<keyword evidence="6 7" id="KW-0456">Lyase</keyword>
<sequence length="1032" mass="110532">MLTTCESESVSDSRAIINKLRGDNALLTAENERLRLANSTLRMGLEAADETRQSDARKLDESYKDTINKLRNDNDLILAGNEGLRLANSALRVGREAAEEAHHAEVRSLQAQLDDAFKAHRTLELQLLDFTRHDSEPFVCLLPTPPLDLDKICLTSEEEKALGGRDDFVPPPNLPVTGSWSRIRGVTLNSVRRGGEAGDLKLTLSVIEELVEGAVLTAAHEQAVWGNWCRQVLYVSPAHCRLVDAPNEAAAIRGMIAAVDANLAIRSSLIGFLKLVLLGGDPAPTMFRSVIYHPDRRADLVCIWFYPVLVFDEPTAAATAAAGAGVGEKVGEAGGIGYSYCCAAPKPSSVALRPLDHPRQQQSSPRSPRLGFLTFTDLSYSAARQYEGMLRDHMALKYTPNPVTMVDENGFIVVQNAASASAIGIHGIEARLPGSPRFNYLAELFCSEPDAEEDMHETTAAGRMWSRTLKISCSGVLRKWLELKPGEERWHEVQISRLRDPLRLGPSYIVAENDVTATVLAQRQVARLHRQQQALLRQILPQQVIDVMLAEDSDDPDDEPQLDIPPPTPTAERDPDLVVVTPLPPDIFMGPFAGESSFPISSVDNAACAFPIPRASAGSYDSPSALSTPGVTPTGTTTGISSLLSSAATPRPSSPQHLPSSGRLSHKASVSNLRICGAASSSTGAEKCSSGTAAALGAVGSGSAADPGHGGCILVVMPDGTTQSLGVHADDDDTDSGSEIQLTRHQVMSLATWHEQVTVLFADIKGFTSMSQQLHPARVMLFLDTLYNAFDLLLDECGCYKVETIGDCYMVCGGLFARPGSPDDSEMLLGGMDPHHAAKVLRFAQQMANVASRLRTPLGEAVEMRIGVHSGPCMSGVVGRRMPRFCLFGDTVNTASRMESTGLPGRIHVSEATKILLPDEPWEPRGEGIEVKGKGLMKTYLWSGDLASLCSKMRDRVINTIAGVHAPPPRPSQPLALPAASLSLSSSMTSRAGSFRRGGDSSGSGIPVDRDASRSSLTAALALPPIGGGVLN</sequence>
<evidence type="ECO:0000256" key="5">
    <source>
        <dbReference type="ARBA" id="ARBA00023136"/>
    </source>
</evidence>
<feature type="compositionally biased region" description="Acidic residues" evidence="8">
    <location>
        <begin position="552"/>
        <end position="561"/>
    </location>
</feature>
<evidence type="ECO:0000256" key="3">
    <source>
        <dbReference type="ARBA" id="ARBA00022741"/>
    </source>
</evidence>
<evidence type="ECO:0000259" key="9">
    <source>
        <dbReference type="PROSITE" id="PS50125"/>
    </source>
</evidence>
<keyword evidence="5" id="KW-0472">Membrane</keyword>
<dbReference type="Proteomes" id="UP001165090">
    <property type="component" value="Unassembled WGS sequence"/>
</dbReference>
<evidence type="ECO:0000256" key="4">
    <source>
        <dbReference type="ARBA" id="ARBA00022989"/>
    </source>
</evidence>
<feature type="compositionally biased region" description="Low complexity" evidence="8">
    <location>
        <begin position="626"/>
        <end position="649"/>
    </location>
</feature>
<evidence type="ECO:0000256" key="8">
    <source>
        <dbReference type="SAM" id="MobiDB-lite"/>
    </source>
</evidence>
<organism evidence="10 11">
    <name type="scientific">Volvox africanus</name>
    <dbReference type="NCBI Taxonomy" id="51714"/>
    <lineage>
        <taxon>Eukaryota</taxon>
        <taxon>Viridiplantae</taxon>
        <taxon>Chlorophyta</taxon>
        <taxon>core chlorophytes</taxon>
        <taxon>Chlorophyceae</taxon>
        <taxon>CS clade</taxon>
        <taxon>Chlamydomonadales</taxon>
        <taxon>Volvocaceae</taxon>
        <taxon>Volvox</taxon>
    </lineage>
</organism>
<keyword evidence="4" id="KW-1133">Transmembrane helix</keyword>
<keyword evidence="3" id="KW-0547">Nucleotide-binding</keyword>
<protein>
    <recommendedName>
        <fullName evidence="9">Guanylate cyclase domain-containing protein</fullName>
    </recommendedName>
</protein>
<evidence type="ECO:0000313" key="10">
    <source>
        <dbReference type="EMBL" id="GLI65801.1"/>
    </source>
</evidence>
<dbReference type="Gene3D" id="3.30.70.1230">
    <property type="entry name" value="Nucleotide cyclase"/>
    <property type="match status" value="1"/>
</dbReference>
<name>A0ABQ5S841_9CHLO</name>
<feature type="region of interest" description="Disordered" evidence="8">
    <location>
        <begin position="988"/>
        <end position="1011"/>
    </location>
</feature>
<comment type="similarity">
    <text evidence="7">Belongs to the adenylyl cyclase class-4/guanylyl cyclase family.</text>
</comment>
<dbReference type="PROSITE" id="PS00452">
    <property type="entry name" value="GUANYLATE_CYCLASE_1"/>
    <property type="match status" value="1"/>
</dbReference>
<proteinExistence type="inferred from homology"/>
<evidence type="ECO:0000256" key="6">
    <source>
        <dbReference type="ARBA" id="ARBA00023239"/>
    </source>
</evidence>
<reference evidence="10 11" key="1">
    <citation type="journal article" date="2023" name="IScience">
        <title>Expanded male sex-determining region conserved during the evolution of homothallism in the green alga Volvox.</title>
        <authorList>
            <person name="Yamamoto K."/>
            <person name="Matsuzaki R."/>
            <person name="Mahakham W."/>
            <person name="Heman W."/>
            <person name="Sekimoto H."/>
            <person name="Kawachi M."/>
            <person name="Minakuchi Y."/>
            <person name="Toyoda A."/>
            <person name="Nozaki H."/>
        </authorList>
    </citation>
    <scope>NUCLEOTIDE SEQUENCE [LARGE SCALE GENOMIC DNA]</scope>
    <source>
        <strain evidence="10 11">NIES-4468</strain>
    </source>
</reference>
<comment type="caution">
    <text evidence="10">The sequence shown here is derived from an EMBL/GenBank/DDBJ whole genome shotgun (WGS) entry which is preliminary data.</text>
</comment>
<gene>
    <name evidence="10" type="ORF">VaNZ11_009422</name>
</gene>
<feature type="region of interest" description="Disordered" evidence="8">
    <location>
        <begin position="552"/>
        <end position="577"/>
    </location>
</feature>
<dbReference type="PROSITE" id="PS50125">
    <property type="entry name" value="GUANYLATE_CYCLASE_2"/>
    <property type="match status" value="1"/>
</dbReference>
<dbReference type="InterPro" id="IPR050401">
    <property type="entry name" value="Cyclic_nucleotide_synthase"/>
</dbReference>
<evidence type="ECO:0000256" key="2">
    <source>
        <dbReference type="ARBA" id="ARBA00022692"/>
    </source>
</evidence>
<feature type="compositionally biased region" description="Polar residues" evidence="8">
    <location>
        <begin position="654"/>
        <end position="664"/>
    </location>
</feature>
<dbReference type="EMBL" id="BSDZ01000025">
    <property type="protein sequence ID" value="GLI65801.1"/>
    <property type="molecule type" value="Genomic_DNA"/>
</dbReference>
<dbReference type="CDD" id="cd07302">
    <property type="entry name" value="CHD"/>
    <property type="match status" value="1"/>
</dbReference>